<dbReference type="EMBL" id="JAQOSQ010000008">
    <property type="protein sequence ID" value="MDJ1183442.1"/>
    <property type="molecule type" value="Genomic_DNA"/>
</dbReference>
<dbReference type="RefSeq" id="WP_283758096.1">
    <property type="nucleotide sequence ID" value="NZ_JAQOSQ010000008.1"/>
</dbReference>
<evidence type="ECO:0000313" key="2">
    <source>
        <dbReference type="EMBL" id="MDJ1183442.1"/>
    </source>
</evidence>
<accession>A0ABT7BX86</accession>
<feature type="transmembrane region" description="Helical" evidence="1">
    <location>
        <begin position="167"/>
        <end position="185"/>
    </location>
</feature>
<gene>
    <name evidence="2" type="ORF">PMH09_09545</name>
</gene>
<protein>
    <submittedName>
        <fullName evidence="2">Uncharacterized protein</fullName>
    </submittedName>
</protein>
<keyword evidence="1" id="KW-0472">Membrane</keyword>
<dbReference type="Proteomes" id="UP001232992">
    <property type="component" value="Unassembled WGS sequence"/>
</dbReference>
<proteinExistence type="predicted"/>
<name>A0ABT7BX86_9CYAN</name>
<keyword evidence="3" id="KW-1185">Reference proteome</keyword>
<reference evidence="2 3" key="1">
    <citation type="submission" date="2023-01" db="EMBL/GenBank/DDBJ databases">
        <title>Novel diversity within Roseofilum (Cyanobacteria; Desertifilaceae) from marine benthic mats with descriptions of four novel species.</title>
        <authorList>
            <person name="Wang Y."/>
            <person name="Berthold D.E."/>
            <person name="Hu J."/>
            <person name="Lefler F.W."/>
            <person name="Laughinghouse H.D. IV."/>
        </authorList>
    </citation>
    <scope>NUCLEOTIDE SEQUENCE [LARGE SCALE GENOMIC DNA]</scope>
    <source>
        <strain evidence="2 3">BLCC-M143</strain>
    </source>
</reference>
<keyword evidence="1" id="KW-0812">Transmembrane</keyword>
<evidence type="ECO:0000256" key="1">
    <source>
        <dbReference type="SAM" id="Phobius"/>
    </source>
</evidence>
<sequence>MIRQITSASKVIQNWVQRVRAFIDPPPTPGSQIAPAIRAEDGEFIFYLNPLMVNQIESVRFSGDRLIVPPRQLARILLDLRELAVIDRDSSIQCGLTFKTFYAVRNGRQGKFLLRTVLSPDGDILNQVSRELLEDPECLRVVQSHNWLIDQLLGFLKLRSTQLADRISWVTTMMTIWIPNTVFTIRNAIVTLQQPEVLQNLLIKLGLWVLLPAIVGTILGFAFRSLLRRAIMSLAPRLSSWAMRELFTSEETFTKRVAKKIWGQFGV</sequence>
<keyword evidence="1" id="KW-1133">Transmembrane helix</keyword>
<organism evidence="2 3">
    <name type="scientific">Roseofilum casamattae BLCC-M143</name>
    <dbReference type="NCBI Taxonomy" id="3022442"/>
    <lineage>
        <taxon>Bacteria</taxon>
        <taxon>Bacillati</taxon>
        <taxon>Cyanobacteriota</taxon>
        <taxon>Cyanophyceae</taxon>
        <taxon>Desertifilales</taxon>
        <taxon>Desertifilaceae</taxon>
        <taxon>Roseofilum</taxon>
        <taxon>Roseofilum casamattae</taxon>
    </lineage>
</organism>
<feature type="transmembrane region" description="Helical" evidence="1">
    <location>
        <begin position="205"/>
        <end position="227"/>
    </location>
</feature>
<comment type="caution">
    <text evidence="2">The sequence shown here is derived from an EMBL/GenBank/DDBJ whole genome shotgun (WGS) entry which is preliminary data.</text>
</comment>
<evidence type="ECO:0000313" key="3">
    <source>
        <dbReference type="Proteomes" id="UP001232992"/>
    </source>
</evidence>